<evidence type="ECO:0000313" key="1">
    <source>
        <dbReference type="EMBL" id="CAB4122898.1"/>
    </source>
</evidence>
<sequence length="187" mass="20057">MSNIPVAKNSFEQVMARAGRPVDKQKEDLSWGADEQAQLVSLVSVGLSGSQIAEILGRSRNSIVGRCYRCGLQLRGKSTGVVAYRVAPKKRESPGLARTKFQVKSGLKTTPPKPIVEARPVKVAKEIAPAFVPLRISLVDLSNSMCRFPVDGASCSTLFCGLPKAGASYCSHHHAIANIQTNRGAIK</sequence>
<name>A0A6J5KKV9_9CAUD</name>
<organism evidence="1">
    <name type="scientific">uncultured Caudovirales phage</name>
    <dbReference type="NCBI Taxonomy" id="2100421"/>
    <lineage>
        <taxon>Viruses</taxon>
        <taxon>Duplodnaviria</taxon>
        <taxon>Heunggongvirae</taxon>
        <taxon>Uroviricota</taxon>
        <taxon>Caudoviricetes</taxon>
        <taxon>Peduoviridae</taxon>
        <taxon>Maltschvirus</taxon>
        <taxon>Maltschvirus maltsch</taxon>
    </lineage>
</organism>
<proteinExistence type="predicted"/>
<dbReference type="Pfam" id="PF07750">
    <property type="entry name" value="GcrA"/>
    <property type="match status" value="1"/>
</dbReference>
<dbReference type="InterPro" id="IPR011681">
    <property type="entry name" value="GcrA"/>
</dbReference>
<protein>
    <submittedName>
        <fullName evidence="1">GcrA cell cycle regulator</fullName>
    </submittedName>
</protein>
<gene>
    <name evidence="1" type="ORF">UFOVP28_67</name>
</gene>
<dbReference type="EMBL" id="LR796165">
    <property type="protein sequence ID" value="CAB4122898.1"/>
    <property type="molecule type" value="Genomic_DNA"/>
</dbReference>
<accession>A0A6J5KKV9</accession>
<reference evidence="1" key="1">
    <citation type="submission" date="2020-04" db="EMBL/GenBank/DDBJ databases">
        <authorList>
            <person name="Chiriac C."/>
            <person name="Salcher M."/>
            <person name="Ghai R."/>
            <person name="Kavagutti S V."/>
        </authorList>
    </citation>
    <scope>NUCLEOTIDE SEQUENCE</scope>
</reference>
<dbReference type="Gene3D" id="1.10.10.60">
    <property type="entry name" value="Homeodomain-like"/>
    <property type="match status" value="1"/>
</dbReference>